<proteinExistence type="predicted"/>
<gene>
    <name evidence="1" type="ORF">METZ01_LOCUS184243</name>
</gene>
<protein>
    <recommendedName>
        <fullName evidence="2">Secretion system C-terminal sorting domain-containing protein</fullName>
    </recommendedName>
</protein>
<reference evidence="1" key="1">
    <citation type="submission" date="2018-05" db="EMBL/GenBank/DDBJ databases">
        <authorList>
            <person name="Lanie J.A."/>
            <person name="Ng W.-L."/>
            <person name="Kazmierczak K.M."/>
            <person name="Andrzejewski T.M."/>
            <person name="Davidsen T.M."/>
            <person name="Wayne K.J."/>
            <person name="Tettelin H."/>
            <person name="Glass J.I."/>
            <person name="Rusch D."/>
            <person name="Podicherti R."/>
            <person name="Tsui H.-C.T."/>
            <person name="Winkler M.E."/>
        </authorList>
    </citation>
    <scope>NUCLEOTIDE SEQUENCE</scope>
</reference>
<dbReference type="InterPro" id="IPR026444">
    <property type="entry name" value="Secre_tail"/>
</dbReference>
<organism evidence="1">
    <name type="scientific">marine metagenome</name>
    <dbReference type="NCBI Taxonomy" id="408172"/>
    <lineage>
        <taxon>unclassified sequences</taxon>
        <taxon>metagenomes</taxon>
        <taxon>ecological metagenomes</taxon>
    </lineage>
</organism>
<dbReference type="NCBIfam" id="TIGR04183">
    <property type="entry name" value="Por_Secre_tail"/>
    <property type="match status" value="1"/>
</dbReference>
<evidence type="ECO:0000313" key="1">
    <source>
        <dbReference type="EMBL" id="SVB31389.1"/>
    </source>
</evidence>
<dbReference type="AlphaFoldDB" id="A0A382CZV8"/>
<accession>A0A382CZV8</accession>
<dbReference type="Gene3D" id="2.60.40.4070">
    <property type="match status" value="1"/>
</dbReference>
<name>A0A382CZV8_9ZZZZ</name>
<evidence type="ECO:0008006" key="2">
    <source>
        <dbReference type="Google" id="ProtNLM"/>
    </source>
</evidence>
<dbReference type="EMBL" id="UINC01036826">
    <property type="protein sequence ID" value="SVB31389.1"/>
    <property type="molecule type" value="Genomic_DNA"/>
</dbReference>
<sequence>MIWVDLKVRKVILNFILVVMSFSLLTSQDWEQSFSAGGFDVNGLFMGGSEVLHLVPHKNKLFASIGYWQDENNVWYGGSDLSIGWSQIICLENEDDSWKVDFDLGYNYLRPEILKQVIFTKDYSGISLDVPDTLLIVGAYSPNYILGTAASKIFIRDDVDGSWDQILVYEGDFSSGESYSMRDIEIYTDQVTGIENLIISVGTQGIFSGKYNPNVDGKIEIGLIPEIGPLGIRPLGITIANNHLYFSSGNKIFKRNDGYDPSYEVVHNFNDLSSYINSAVGGIRGLSTIPNPSGSDESMLLMWCPDGQSKGTIFRLDPVESQEFDRVYETKISLLVEDYLIGETVDYLLGAYNEFYLFTDPTTNIDYNIIGIESLLQENIYPSWNGFYSGGIIVLRDNNGQYILQEINGSIDFDDNPLVSVRCYVESPFENESSMYFGGFDPNGHTSTNNAWVYKRTWSTLDVDEQKSQSIINYKVHNNYPNPFNPSTNIPYTILKDEFINIVIYDLIGNRVKLLVNEYKDIGSYIINWNGKNENDIPVSAGVYLYSIEAGEFKQTKKMILLK</sequence>